<proteinExistence type="predicted"/>
<dbReference type="OrthoDB" id="20872at2759"/>
<protein>
    <recommendedName>
        <fullName evidence="3">Heterokaryon incompatibility domain-containing protein</fullName>
    </recommendedName>
</protein>
<evidence type="ECO:0008006" key="3">
    <source>
        <dbReference type="Google" id="ProtNLM"/>
    </source>
</evidence>
<dbReference type="Proteomes" id="UP000503462">
    <property type="component" value="Chromosome 3"/>
</dbReference>
<accession>A0A6H0XVM9</accession>
<name>A0A6H0XVM9_9PEZI</name>
<dbReference type="EMBL" id="CP051141">
    <property type="protein sequence ID" value="QIW98821.1"/>
    <property type="molecule type" value="Genomic_DNA"/>
</dbReference>
<organism evidence="1 2">
    <name type="scientific">Peltaster fructicola</name>
    <dbReference type="NCBI Taxonomy" id="286661"/>
    <lineage>
        <taxon>Eukaryota</taxon>
        <taxon>Fungi</taxon>
        <taxon>Dikarya</taxon>
        <taxon>Ascomycota</taxon>
        <taxon>Pezizomycotina</taxon>
        <taxon>Dothideomycetes</taxon>
        <taxon>Dothideomycetes incertae sedis</taxon>
        <taxon>Peltaster</taxon>
    </lineage>
</organism>
<keyword evidence="2" id="KW-1185">Reference proteome</keyword>
<dbReference type="PANTHER" id="PTHR10622:SF12">
    <property type="entry name" value="HET DOMAIN-CONTAINING PROTEIN"/>
    <property type="match status" value="1"/>
</dbReference>
<dbReference type="AlphaFoldDB" id="A0A6H0XVM9"/>
<sequence length="304" mass="34922">MFKWYQNSSLCVVYLKDVDGSEPVSCLPQSKWFNRGFTLQELIAPNKLDFVDKDWNCFYVLSKQRQPSHAPNVDPALQVIARASRVSLNRLTQSWSQQALNRPGISEIMFWASDRDTTRPEDKAYSLMGLFGINMTVQYGEGDHAFSRLQRKLLKRHVDDSIFDWDEETTCNLAEQTCFYTQGMLASSAKAFAKRGTLHQRSRELDIESPIISIMGQEISLHGHAYALEVPSVHRSAEFFVLPLIKSDNDLLIMKLRDSWTQYRVSGRTFHDYTCVEPDKCVRTARSMQHFRIALRGTVLPTPT</sequence>
<gene>
    <name evidence="1" type="ORF">AMS68_004339</name>
</gene>
<evidence type="ECO:0000313" key="2">
    <source>
        <dbReference type="Proteomes" id="UP000503462"/>
    </source>
</evidence>
<evidence type="ECO:0000313" key="1">
    <source>
        <dbReference type="EMBL" id="QIW98821.1"/>
    </source>
</evidence>
<dbReference type="PANTHER" id="PTHR10622">
    <property type="entry name" value="HET DOMAIN-CONTAINING PROTEIN"/>
    <property type="match status" value="1"/>
</dbReference>
<reference evidence="1 2" key="1">
    <citation type="journal article" date="2016" name="Sci. Rep.">
        <title>Peltaster fructicola genome reveals evolution from an invasive phytopathogen to an ectophytic parasite.</title>
        <authorList>
            <person name="Xu C."/>
            <person name="Chen H."/>
            <person name="Gleason M.L."/>
            <person name="Xu J.R."/>
            <person name="Liu H."/>
            <person name="Zhang R."/>
            <person name="Sun G."/>
        </authorList>
    </citation>
    <scope>NUCLEOTIDE SEQUENCE [LARGE SCALE GENOMIC DNA]</scope>
    <source>
        <strain evidence="1 2">LNHT1506</strain>
    </source>
</reference>